<dbReference type="CDD" id="cd02165">
    <property type="entry name" value="NMNAT"/>
    <property type="match status" value="1"/>
</dbReference>
<evidence type="ECO:0000313" key="16">
    <source>
        <dbReference type="Proteomes" id="UP001152321"/>
    </source>
</evidence>
<evidence type="ECO:0000259" key="14">
    <source>
        <dbReference type="Pfam" id="PF01467"/>
    </source>
</evidence>
<evidence type="ECO:0000256" key="9">
    <source>
        <dbReference type="ARBA" id="ARBA00022840"/>
    </source>
</evidence>
<comment type="subunit">
    <text evidence="13">Interacts with ribosomal protein uL14 (rplN).</text>
</comment>
<evidence type="ECO:0000256" key="1">
    <source>
        <dbReference type="ARBA" id="ARBA00002324"/>
    </source>
</evidence>
<dbReference type="InterPro" id="IPR014729">
    <property type="entry name" value="Rossmann-like_a/b/a_fold"/>
</dbReference>
<keyword evidence="7 12" id="KW-0548">Nucleotidyltransferase</keyword>
<comment type="function">
    <text evidence="13">Functions as a ribosomal silencing factor. Interacts with ribosomal protein uL14 (rplN), blocking formation of intersubunit bridge B8. Prevents association of the 30S and 50S ribosomal subunits and the formation of functional ribosomes, thus repressing translation.</text>
</comment>
<evidence type="ECO:0000256" key="7">
    <source>
        <dbReference type="ARBA" id="ARBA00022695"/>
    </source>
</evidence>
<comment type="caution">
    <text evidence="15">The sequence shown here is derived from an EMBL/GenBank/DDBJ whole genome shotgun (WGS) entry which is preliminary data.</text>
</comment>
<dbReference type="InterPro" id="IPR004821">
    <property type="entry name" value="Cyt_trans-like"/>
</dbReference>
<comment type="function">
    <text evidence="1 12">Catalyzes the reversible adenylation of nicotinate mononucleotide (NaMN) to nicotinic acid adenine dinucleotide (NaAD).</text>
</comment>
<dbReference type="InterPro" id="IPR005248">
    <property type="entry name" value="NadD/NMNAT"/>
</dbReference>
<evidence type="ECO:0000256" key="13">
    <source>
        <dbReference type="HAMAP-Rule" id="MF_01477"/>
    </source>
</evidence>
<dbReference type="Pfam" id="PF02410">
    <property type="entry name" value="RsfS"/>
    <property type="match status" value="1"/>
</dbReference>
<dbReference type="EC" id="2.7.7.18" evidence="12"/>
<keyword evidence="13" id="KW-0810">Translation regulation</keyword>
<comment type="similarity">
    <text evidence="4 13">Belongs to the Iojap/RsfS family.</text>
</comment>
<dbReference type="Proteomes" id="UP001152321">
    <property type="component" value="Unassembled WGS sequence"/>
</dbReference>
<dbReference type="NCBIfam" id="NF000840">
    <property type="entry name" value="PRK00071.1-3"/>
    <property type="match status" value="1"/>
</dbReference>
<comment type="catalytic activity">
    <reaction evidence="11 12">
        <text>nicotinate beta-D-ribonucleotide + ATP + H(+) = deamido-NAD(+) + diphosphate</text>
        <dbReference type="Rhea" id="RHEA:22860"/>
        <dbReference type="ChEBI" id="CHEBI:15378"/>
        <dbReference type="ChEBI" id="CHEBI:30616"/>
        <dbReference type="ChEBI" id="CHEBI:33019"/>
        <dbReference type="ChEBI" id="CHEBI:57502"/>
        <dbReference type="ChEBI" id="CHEBI:58437"/>
        <dbReference type="EC" id="2.7.7.18"/>
    </reaction>
</comment>
<dbReference type="InterPro" id="IPR004394">
    <property type="entry name" value="Iojap/RsfS/C7orf30"/>
</dbReference>
<dbReference type="Gene3D" id="3.40.50.620">
    <property type="entry name" value="HUPs"/>
    <property type="match status" value="1"/>
</dbReference>
<dbReference type="PANTHER" id="PTHR39321:SF3">
    <property type="entry name" value="PHOSPHOPANTETHEINE ADENYLYLTRANSFERASE"/>
    <property type="match status" value="1"/>
</dbReference>
<evidence type="ECO:0000256" key="12">
    <source>
        <dbReference type="HAMAP-Rule" id="MF_00244"/>
    </source>
</evidence>
<evidence type="ECO:0000256" key="2">
    <source>
        <dbReference type="ARBA" id="ARBA00005019"/>
    </source>
</evidence>
<sequence>MKIGIFGGSFNPPHMGHINAIQTVAKKMGLSKIHVVPAAQNPLKTPVEGPTAEQRLELTKLAFASYGDTYFVDDQELKRGGKSYTIDTVLELRKTYDAADLYLIVGADKFEELAQWKDYQKILSEVNLVITTRPGYDVPESLDEMPAYLKPLVADFDFNFIELTTGRNIQFITLRDIEISSSEVRKWLRTGKPVEKYLPLAVESYIKDHKLYRNLGERISDYKKFAEFCANVLFAKKGINVRAFDLTKMTAPSEYTVIASGTSTRHAAAMAENIVMAVKEEYNLHPLSVEGIDEGRWVLVDYGSLIVHLFYDFVRQEYSLENLWRQGIDLGLKDPDAGKTGPQ</sequence>
<keyword evidence="10 12" id="KW-0520">NAD</keyword>
<evidence type="ECO:0000256" key="3">
    <source>
        <dbReference type="ARBA" id="ARBA00009014"/>
    </source>
</evidence>
<dbReference type="SUPFAM" id="SSF81301">
    <property type="entry name" value="Nucleotidyltransferase"/>
    <property type="match status" value="1"/>
</dbReference>
<proteinExistence type="inferred from homology"/>
<dbReference type="Gene3D" id="3.30.460.10">
    <property type="entry name" value="Beta Polymerase, domain 2"/>
    <property type="match status" value="1"/>
</dbReference>
<gene>
    <name evidence="12 15" type="primary">nadD</name>
    <name evidence="13" type="synonym">rsfS</name>
    <name evidence="15" type="ORF">NWE73_01380</name>
</gene>
<dbReference type="NCBIfam" id="TIGR00125">
    <property type="entry name" value="cyt_tran_rel"/>
    <property type="match status" value="1"/>
</dbReference>
<keyword evidence="13" id="KW-0963">Cytoplasm</keyword>
<accession>A0ABT6DDS8</accession>
<protein>
    <recommendedName>
        <fullName evidence="12 13">Multifunctional fusion protein</fullName>
    </recommendedName>
    <domain>
        <recommendedName>
            <fullName evidence="12">Probable nicotinate-nucleotide adenylyltransferase</fullName>
            <ecNumber evidence="12">2.7.7.18</ecNumber>
        </recommendedName>
        <alternativeName>
            <fullName evidence="12">Deamido-NAD(+) diphosphorylase</fullName>
        </alternativeName>
        <alternativeName>
            <fullName evidence="12">Deamido-NAD(+) pyrophosphorylase</fullName>
        </alternativeName>
        <alternativeName>
            <fullName evidence="12">Nicotinate mononucleotide adenylyltransferase</fullName>
            <shortName evidence="12">NaMN adenylyltransferase</shortName>
        </alternativeName>
    </domain>
    <domain>
        <recommendedName>
            <fullName evidence="13">Ribosomal silencing factor RsfS</fullName>
        </recommendedName>
    </domain>
</protein>
<comment type="similarity">
    <text evidence="3 12">Belongs to the NadD family.</text>
</comment>
<organism evidence="15 16">
    <name type="scientific">Bdellovibrio svalbardensis</name>
    <dbReference type="NCBI Taxonomy" id="2972972"/>
    <lineage>
        <taxon>Bacteria</taxon>
        <taxon>Pseudomonadati</taxon>
        <taxon>Bdellovibrionota</taxon>
        <taxon>Bdellovibrionia</taxon>
        <taxon>Bdellovibrionales</taxon>
        <taxon>Pseudobdellovibrionaceae</taxon>
        <taxon>Bdellovibrio</taxon>
    </lineage>
</organism>
<dbReference type="HAMAP" id="MF_00244">
    <property type="entry name" value="NaMN_adenylyltr"/>
    <property type="match status" value="1"/>
</dbReference>
<dbReference type="NCBIfam" id="TIGR00482">
    <property type="entry name" value="nicotinate (nicotinamide) nucleotide adenylyltransferase"/>
    <property type="match status" value="1"/>
</dbReference>
<keyword evidence="9 12" id="KW-0067">ATP-binding</keyword>
<keyword evidence="5 12" id="KW-0662">Pyridine nucleotide biosynthesis</keyword>
<evidence type="ECO:0000256" key="6">
    <source>
        <dbReference type="ARBA" id="ARBA00022679"/>
    </source>
</evidence>
<dbReference type="GO" id="GO:0016779">
    <property type="term" value="F:nucleotidyltransferase activity"/>
    <property type="evidence" value="ECO:0007669"/>
    <property type="project" value="UniProtKB-KW"/>
</dbReference>
<keyword evidence="13" id="KW-0678">Repressor</keyword>
<dbReference type="RefSeq" id="WP_277576475.1">
    <property type="nucleotide sequence ID" value="NZ_JANRMI010000001.1"/>
</dbReference>
<evidence type="ECO:0000256" key="11">
    <source>
        <dbReference type="ARBA" id="ARBA00048721"/>
    </source>
</evidence>
<keyword evidence="8 12" id="KW-0547">Nucleotide-binding</keyword>
<evidence type="ECO:0000256" key="4">
    <source>
        <dbReference type="ARBA" id="ARBA00010574"/>
    </source>
</evidence>
<evidence type="ECO:0000256" key="10">
    <source>
        <dbReference type="ARBA" id="ARBA00023027"/>
    </source>
</evidence>
<evidence type="ECO:0000256" key="8">
    <source>
        <dbReference type="ARBA" id="ARBA00022741"/>
    </source>
</evidence>
<keyword evidence="6 12" id="KW-0808">Transferase</keyword>
<reference evidence="15" key="1">
    <citation type="submission" date="2022-08" db="EMBL/GenBank/DDBJ databases">
        <title>Novel Bdellovibrio Species Isolated from Svalbard: Designation Bdellovibrio svalbardensis.</title>
        <authorList>
            <person name="Mitchell R.J."/>
            <person name="Choi S.Y."/>
        </authorList>
    </citation>
    <scope>NUCLEOTIDE SEQUENCE</scope>
    <source>
        <strain evidence="15">PAP01</strain>
    </source>
</reference>
<name>A0ABT6DDS8_9BACT</name>
<comment type="subcellular location">
    <subcellularLocation>
        <location evidence="13">Cytoplasm</location>
    </subcellularLocation>
</comment>
<dbReference type="SUPFAM" id="SSF52374">
    <property type="entry name" value="Nucleotidylyl transferase"/>
    <property type="match status" value="1"/>
</dbReference>
<keyword evidence="16" id="KW-1185">Reference proteome</keyword>
<dbReference type="HAMAP" id="MF_01477">
    <property type="entry name" value="Iojap_RsfS"/>
    <property type="match status" value="1"/>
</dbReference>
<evidence type="ECO:0000313" key="15">
    <source>
        <dbReference type="EMBL" id="MDG0814995.1"/>
    </source>
</evidence>
<evidence type="ECO:0000256" key="5">
    <source>
        <dbReference type="ARBA" id="ARBA00022642"/>
    </source>
</evidence>
<dbReference type="NCBIfam" id="TIGR00090">
    <property type="entry name" value="rsfS_iojap_ybeB"/>
    <property type="match status" value="1"/>
</dbReference>
<comment type="pathway">
    <text evidence="2 12">Cofactor biosynthesis; NAD(+) biosynthesis; deamido-NAD(+) from nicotinate D-ribonucleotide: step 1/1.</text>
</comment>
<dbReference type="InterPro" id="IPR043519">
    <property type="entry name" value="NT_sf"/>
</dbReference>
<feature type="domain" description="Cytidyltransferase-like" evidence="14">
    <location>
        <begin position="5"/>
        <end position="186"/>
    </location>
</feature>
<dbReference type="Pfam" id="PF01467">
    <property type="entry name" value="CTP_transf_like"/>
    <property type="match status" value="1"/>
</dbReference>
<dbReference type="EMBL" id="JANRMI010000001">
    <property type="protein sequence ID" value="MDG0814995.1"/>
    <property type="molecule type" value="Genomic_DNA"/>
</dbReference>
<dbReference type="PANTHER" id="PTHR39321">
    <property type="entry name" value="NICOTINATE-NUCLEOTIDE ADENYLYLTRANSFERASE-RELATED"/>
    <property type="match status" value="1"/>
</dbReference>